<evidence type="ECO:0000313" key="1">
    <source>
        <dbReference type="EMBL" id="OMO73850.1"/>
    </source>
</evidence>
<sequence length="71" mass="7815">MGRGKARGGGARQCQKSTLVRKAYERATPTPTMRLHLFAATFTAGIPPFHFPTLLTPTPRPFCFPPRAFSP</sequence>
<proteinExistence type="predicted"/>
<organism evidence="1 2">
    <name type="scientific">Corchorus capsularis</name>
    <name type="common">Jute</name>
    <dbReference type="NCBI Taxonomy" id="210143"/>
    <lineage>
        <taxon>Eukaryota</taxon>
        <taxon>Viridiplantae</taxon>
        <taxon>Streptophyta</taxon>
        <taxon>Embryophyta</taxon>
        <taxon>Tracheophyta</taxon>
        <taxon>Spermatophyta</taxon>
        <taxon>Magnoliopsida</taxon>
        <taxon>eudicotyledons</taxon>
        <taxon>Gunneridae</taxon>
        <taxon>Pentapetalae</taxon>
        <taxon>rosids</taxon>
        <taxon>malvids</taxon>
        <taxon>Malvales</taxon>
        <taxon>Malvaceae</taxon>
        <taxon>Grewioideae</taxon>
        <taxon>Apeibeae</taxon>
        <taxon>Corchorus</taxon>
    </lineage>
</organism>
<dbReference type="AlphaFoldDB" id="A0A1R3HUD9"/>
<keyword evidence="2" id="KW-1185">Reference proteome</keyword>
<dbReference type="Proteomes" id="UP000188268">
    <property type="component" value="Unassembled WGS sequence"/>
</dbReference>
<name>A0A1R3HUD9_COCAP</name>
<evidence type="ECO:0000313" key="2">
    <source>
        <dbReference type="Proteomes" id="UP000188268"/>
    </source>
</evidence>
<protein>
    <submittedName>
        <fullName evidence="1">Uncharacterized protein</fullName>
    </submittedName>
</protein>
<accession>A0A1R3HUD9</accession>
<gene>
    <name evidence="1" type="ORF">CCACVL1_17104</name>
</gene>
<reference evidence="1 2" key="1">
    <citation type="submission" date="2013-09" db="EMBL/GenBank/DDBJ databases">
        <title>Corchorus capsularis genome sequencing.</title>
        <authorList>
            <person name="Alam M."/>
            <person name="Haque M.S."/>
            <person name="Islam M.S."/>
            <person name="Emdad E.M."/>
            <person name="Islam M.M."/>
            <person name="Ahmed B."/>
            <person name="Halim A."/>
            <person name="Hossen Q.M.M."/>
            <person name="Hossain M.Z."/>
            <person name="Ahmed R."/>
            <person name="Khan M.M."/>
            <person name="Islam R."/>
            <person name="Rashid M.M."/>
            <person name="Khan S.A."/>
            <person name="Rahman M.S."/>
            <person name="Alam M."/>
        </authorList>
    </citation>
    <scope>NUCLEOTIDE SEQUENCE [LARGE SCALE GENOMIC DNA]</scope>
    <source>
        <strain evidence="2">cv. CVL-1</strain>
        <tissue evidence="1">Whole seedling</tissue>
    </source>
</reference>
<dbReference type="Gramene" id="OMO73850">
    <property type="protein sequence ID" value="OMO73850"/>
    <property type="gene ID" value="CCACVL1_17104"/>
</dbReference>
<comment type="caution">
    <text evidence="1">The sequence shown here is derived from an EMBL/GenBank/DDBJ whole genome shotgun (WGS) entry which is preliminary data.</text>
</comment>
<dbReference type="EMBL" id="AWWV01011156">
    <property type="protein sequence ID" value="OMO73850.1"/>
    <property type="molecule type" value="Genomic_DNA"/>
</dbReference>